<reference evidence="1" key="1">
    <citation type="submission" date="2018-02" db="EMBL/GenBank/DDBJ databases">
        <title>Rhizophora mucronata_Transcriptome.</title>
        <authorList>
            <person name="Meera S.P."/>
            <person name="Sreeshan A."/>
            <person name="Augustine A."/>
        </authorList>
    </citation>
    <scope>NUCLEOTIDE SEQUENCE</scope>
    <source>
        <tissue evidence="1">Leaf</tissue>
    </source>
</reference>
<protein>
    <submittedName>
        <fullName evidence="1">Uncharacterized protein</fullName>
    </submittedName>
</protein>
<sequence>MFEFILVIYFVDPWTHVRSTKSTSLILLGMPKFKQNSISLSKYS</sequence>
<dbReference type="AlphaFoldDB" id="A0A2P2PY73"/>
<evidence type="ECO:0000313" key="1">
    <source>
        <dbReference type="EMBL" id="MBX59678.1"/>
    </source>
</evidence>
<dbReference type="EMBL" id="GGEC01079194">
    <property type="protein sequence ID" value="MBX59678.1"/>
    <property type="molecule type" value="Transcribed_RNA"/>
</dbReference>
<accession>A0A2P2PY73</accession>
<organism evidence="1">
    <name type="scientific">Rhizophora mucronata</name>
    <name type="common">Asiatic mangrove</name>
    <dbReference type="NCBI Taxonomy" id="61149"/>
    <lineage>
        <taxon>Eukaryota</taxon>
        <taxon>Viridiplantae</taxon>
        <taxon>Streptophyta</taxon>
        <taxon>Embryophyta</taxon>
        <taxon>Tracheophyta</taxon>
        <taxon>Spermatophyta</taxon>
        <taxon>Magnoliopsida</taxon>
        <taxon>eudicotyledons</taxon>
        <taxon>Gunneridae</taxon>
        <taxon>Pentapetalae</taxon>
        <taxon>rosids</taxon>
        <taxon>fabids</taxon>
        <taxon>Malpighiales</taxon>
        <taxon>Rhizophoraceae</taxon>
        <taxon>Rhizophora</taxon>
    </lineage>
</organism>
<name>A0A2P2PY73_RHIMU</name>
<proteinExistence type="predicted"/>